<dbReference type="EMBL" id="JABYQT010000003">
    <property type="protein sequence ID" value="MBZ5487356.1"/>
    <property type="molecule type" value="Genomic_DNA"/>
</dbReference>
<evidence type="ECO:0000313" key="2">
    <source>
        <dbReference type="Proteomes" id="UP001319846"/>
    </source>
</evidence>
<reference evidence="1" key="1">
    <citation type="submission" date="2020-06" db="EMBL/GenBank/DDBJ databases">
        <title>Whole Genome Sequence of Halomonas aquamarina MB598.</title>
        <authorList>
            <person name="Pervaiz M."/>
            <person name="Fariq A."/>
            <person name="Yasmin A."/>
            <person name="Welch M."/>
        </authorList>
    </citation>
    <scope>NUCLEOTIDE SEQUENCE</scope>
    <source>
        <strain evidence="1">MB598</strain>
    </source>
</reference>
<dbReference type="Proteomes" id="UP001319846">
    <property type="component" value="Unassembled WGS sequence"/>
</dbReference>
<gene>
    <name evidence="1" type="ORF">HW452_07435</name>
</gene>
<proteinExistence type="predicted"/>
<keyword evidence="2" id="KW-1185">Reference proteome</keyword>
<evidence type="ECO:0000313" key="1">
    <source>
        <dbReference type="EMBL" id="MBZ5487356.1"/>
    </source>
</evidence>
<sequence>MSELSFTPMTADDFELFWPTFKAIVLEQHTYAIDPDINYQAAYTLWCEVPRTTFAVKDSAGELVGSYYLKANAAGPGDHVCNCGYMVTSAARGKGVARAMCEHSQEIAQMAGFEAMQFNAVVSTNEVAVALWQRLGFSIVGTVPKAYRHASLGRVDTHVMHKIL</sequence>
<name>A0ACC5VU99_9GAMM</name>
<comment type="caution">
    <text evidence="1">The sequence shown here is derived from an EMBL/GenBank/DDBJ whole genome shotgun (WGS) entry which is preliminary data.</text>
</comment>
<organism evidence="1 2">
    <name type="scientific">Vreelandella aquamarina</name>
    <dbReference type="NCBI Taxonomy" id="77097"/>
    <lineage>
        <taxon>Bacteria</taxon>
        <taxon>Pseudomonadati</taxon>
        <taxon>Pseudomonadota</taxon>
        <taxon>Gammaproteobacteria</taxon>
        <taxon>Oceanospirillales</taxon>
        <taxon>Halomonadaceae</taxon>
        <taxon>Vreelandella</taxon>
    </lineage>
</organism>
<protein>
    <submittedName>
        <fullName evidence="1">GNAT family N-acetyltransferase</fullName>
    </submittedName>
</protein>
<accession>A0ACC5VU99</accession>